<proteinExistence type="predicted"/>
<protein>
    <submittedName>
        <fullName evidence="1">Uncharacterized protein</fullName>
    </submittedName>
</protein>
<evidence type="ECO:0000313" key="2">
    <source>
        <dbReference type="Proteomes" id="UP000321085"/>
    </source>
</evidence>
<sequence>MPFHGVFGVSIQWSGNDRPYQNMLDLDFDDDMRVWLPTAMRQAREAAEQLQEEPSLPLADISITFLLHTLLSRYCVNAIKAGDSYTASGYAHALVKHHDAAHGILFYDENGGSHFDRIEATGHDDAVTKIKRRLPYLTASKA</sequence>
<dbReference type="RefSeq" id="WP_114188408.1">
    <property type="nucleotide sequence ID" value="NZ_BJYU01000158.1"/>
</dbReference>
<reference evidence="1 2" key="1">
    <citation type="submission" date="2019-07" db="EMBL/GenBank/DDBJ databases">
        <title>Whole genome shotgun sequence of Microvirga aerophila NBRC 106136.</title>
        <authorList>
            <person name="Hosoyama A."/>
            <person name="Uohara A."/>
            <person name="Ohji S."/>
            <person name="Ichikawa N."/>
        </authorList>
    </citation>
    <scope>NUCLEOTIDE SEQUENCE [LARGE SCALE GENOMIC DNA]</scope>
    <source>
        <strain evidence="1 2">NBRC 106136</strain>
    </source>
</reference>
<accession>A0A512C1R8</accession>
<name>A0A512C1R8_9HYPH</name>
<dbReference type="AlphaFoldDB" id="A0A512C1R8"/>
<gene>
    <name evidence="1" type="ORF">MAE02_58470</name>
</gene>
<dbReference type="Proteomes" id="UP000321085">
    <property type="component" value="Unassembled WGS sequence"/>
</dbReference>
<comment type="caution">
    <text evidence="1">The sequence shown here is derived from an EMBL/GenBank/DDBJ whole genome shotgun (WGS) entry which is preliminary data.</text>
</comment>
<dbReference type="EMBL" id="BJYU01000158">
    <property type="protein sequence ID" value="GEO18151.1"/>
    <property type="molecule type" value="Genomic_DNA"/>
</dbReference>
<evidence type="ECO:0000313" key="1">
    <source>
        <dbReference type="EMBL" id="GEO18151.1"/>
    </source>
</evidence>
<organism evidence="1 2">
    <name type="scientific">Microvirga aerophila</name>
    <dbReference type="NCBI Taxonomy" id="670291"/>
    <lineage>
        <taxon>Bacteria</taxon>
        <taxon>Pseudomonadati</taxon>
        <taxon>Pseudomonadota</taxon>
        <taxon>Alphaproteobacteria</taxon>
        <taxon>Hyphomicrobiales</taxon>
        <taxon>Methylobacteriaceae</taxon>
        <taxon>Microvirga</taxon>
    </lineage>
</organism>
<keyword evidence="2" id="KW-1185">Reference proteome</keyword>